<dbReference type="EMBL" id="JADBGQ010000001">
    <property type="protein sequence ID" value="KAG5414693.1"/>
    <property type="molecule type" value="Genomic_DNA"/>
</dbReference>
<keyword evidence="2" id="KW-1185">Reference proteome</keyword>
<organism evidence="1 2">
    <name type="scientific">Brassica rapa subsp. trilocularis</name>
    <dbReference type="NCBI Taxonomy" id="1813537"/>
    <lineage>
        <taxon>Eukaryota</taxon>
        <taxon>Viridiplantae</taxon>
        <taxon>Streptophyta</taxon>
        <taxon>Embryophyta</taxon>
        <taxon>Tracheophyta</taxon>
        <taxon>Spermatophyta</taxon>
        <taxon>Magnoliopsida</taxon>
        <taxon>eudicotyledons</taxon>
        <taxon>Gunneridae</taxon>
        <taxon>Pentapetalae</taxon>
        <taxon>rosids</taxon>
        <taxon>malvids</taxon>
        <taxon>Brassicales</taxon>
        <taxon>Brassicaceae</taxon>
        <taxon>Brassiceae</taxon>
        <taxon>Brassica</taxon>
    </lineage>
</organism>
<reference evidence="1 2" key="1">
    <citation type="submission" date="2021-03" db="EMBL/GenBank/DDBJ databases">
        <authorList>
            <person name="King G.J."/>
            <person name="Bancroft I."/>
            <person name="Baten A."/>
            <person name="Bloomfield J."/>
            <person name="Borpatragohain P."/>
            <person name="He Z."/>
            <person name="Irish N."/>
            <person name="Irwin J."/>
            <person name="Liu K."/>
            <person name="Mauleon R.P."/>
            <person name="Moore J."/>
            <person name="Morris R."/>
            <person name="Ostergaard L."/>
            <person name="Wang B."/>
            <person name="Wells R."/>
        </authorList>
    </citation>
    <scope>NUCLEOTIDE SEQUENCE [LARGE SCALE GENOMIC DNA]</scope>
    <source>
        <strain evidence="1">R-o-18</strain>
        <tissue evidence="1">Leaf</tissue>
    </source>
</reference>
<proteinExistence type="predicted"/>
<gene>
    <name evidence="1" type="primary">A01p039080.1_BraROA</name>
    <name evidence="1" type="ORF">IGI04_002260</name>
</gene>
<name>A0ABQ7NV14_BRACM</name>
<evidence type="ECO:0000313" key="1">
    <source>
        <dbReference type="EMBL" id="KAG5414693.1"/>
    </source>
</evidence>
<evidence type="ECO:0000313" key="2">
    <source>
        <dbReference type="Proteomes" id="UP000823674"/>
    </source>
</evidence>
<dbReference type="Proteomes" id="UP000823674">
    <property type="component" value="Chromosome A01"/>
</dbReference>
<feature type="non-terminal residue" evidence="1">
    <location>
        <position position="114"/>
    </location>
</feature>
<protein>
    <submittedName>
        <fullName evidence="1">Uncharacterized protein</fullName>
    </submittedName>
</protein>
<sequence length="114" mass="12661">MATRNRYNFSSSVLVDDGSWPRCGRYGGSNPFSSERHRVQAVPGSNKCAVLVVAEGKASADTPRQAVLEWVIIFKSESLGRPKLPGSRLSVELGSFFRGKLLLRTWWSFMIAIL</sequence>
<accession>A0ABQ7NV14</accession>
<comment type="caution">
    <text evidence="1">The sequence shown here is derived from an EMBL/GenBank/DDBJ whole genome shotgun (WGS) entry which is preliminary data.</text>
</comment>